<name>A0A9Q3IMC4_9BASI</name>
<accession>A0A9Q3IMC4</accession>
<protein>
    <submittedName>
        <fullName evidence="2">Uncharacterized protein</fullName>
    </submittedName>
</protein>
<proteinExistence type="predicted"/>
<feature type="region of interest" description="Disordered" evidence="1">
    <location>
        <begin position="102"/>
        <end position="206"/>
    </location>
</feature>
<reference evidence="2" key="1">
    <citation type="submission" date="2021-03" db="EMBL/GenBank/DDBJ databases">
        <title>Draft genome sequence of rust myrtle Austropuccinia psidii MF-1, a brazilian biotype.</title>
        <authorList>
            <person name="Quecine M.C."/>
            <person name="Pachon D.M.R."/>
            <person name="Bonatelli M.L."/>
            <person name="Correr F.H."/>
            <person name="Franceschini L.M."/>
            <person name="Leite T.F."/>
            <person name="Margarido G.R.A."/>
            <person name="Almeida C.A."/>
            <person name="Ferrarezi J.A."/>
            <person name="Labate C.A."/>
        </authorList>
    </citation>
    <scope>NUCLEOTIDE SEQUENCE</scope>
    <source>
        <strain evidence="2">MF-1</strain>
    </source>
</reference>
<feature type="compositionally biased region" description="Polar residues" evidence="1">
    <location>
        <begin position="113"/>
        <end position="122"/>
    </location>
</feature>
<evidence type="ECO:0000313" key="3">
    <source>
        <dbReference type="Proteomes" id="UP000765509"/>
    </source>
</evidence>
<organism evidence="2 3">
    <name type="scientific">Austropuccinia psidii MF-1</name>
    <dbReference type="NCBI Taxonomy" id="1389203"/>
    <lineage>
        <taxon>Eukaryota</taxon>
        <taxon>Fungi</taxon>
        <taxon>Dikarya</taxon>
        <taxon>Basidiomycota</taxon>
        <taxon>Pucciniomycotina</taxon>
        <taxon>Pucciniomycetes</taxon>
        <taxon>Pucciniales</taxon>
        <taxon>Sphaerophragmiaceae</taxon>
        <taxon>Austropuccinia</taxon>
    </lineage>
</organism>
<feature type="compositionally biased region" description="Basic and acidic residues" evidence="1">
    <location>
        <begin position="123"/>
        <end position="150"/>
    </location>
</feature>
<dbReference type="Proteomes" id="UP000765509">
    <property type="component" value="Unassembled WGS sequence"/>
</dbReference>
<comment type="caution">
    <text evidence="2">The sequence shown here is derived from an EMBL/GenBank/DDBJ whole genome shotgun (WGS) entry which is preliminary data.</text>
</comment>
<keyword evidence="3" id="KW-1185">Reference proteome</keyword>
<dbReference type="AlphaFoldDB" id="A0A9Q3IMC4"/>
<sequence>MEDYRTSTSSQRLASTFDTIIEGPEADIAAIAVFRPEKFPTGRNRDIAVSVQELVYGSKATRVGTSSKKDRGSSEGLETHVLQWTSPKDKILVEKPKYFVRGPEEEFGPRKGQQPSGLSSSLDKQEFPSKSAKQEPESPKEQSEGQEKGKGKGKVQVEQALPTELQNSKERKDSHGQCVQYGKNGDGIEKKEEEIMSQSFTKKETF</sequence>
<gene>
    <name evidence="2" type="ORF">O181_086327</name>
</gene>
<dbReference type="EMBL" id="AVOT02051616">
    <property type="protein sequence ID" value="MBW0546612.1"/>
    <property type="molecule type" value="Genomic_DNA"/>
</dbReference>
<evidence type="ECO:0000313" key="2">
    <source>
        <dbReference type="EMBL" id="MBW0546612.1"/>
    </source>
</evidence>
<evidence type="ECO:0000256" key="1">
    <source>
        <dbReference type="SAM" id="MobiDB-lite"/>
    </source>
</evidence>
<feature type="region of interest" description="Disordered" evidence="1">
    <location>
        <begin position="59"/>
        <end position="86"/>
    </location>
</feature>